<dbReference type="InterPro" id="IPR013708">
    <property type="entry name" value="Shikimate_DH-bd_N"/>
</dbReference>
<dbReference type="EMBL" id="AP024233">
    <property type="protein sequence ID" value="BCO10312.1"/>
    <property type="molecule type" value="Genomic_DNA"/>
</dbReference>
<feature type="active site" description="Proton acceptor" evidence="8">
    <location>
        <position position="69"/>
    </location>
</feature>
<keyword evidence="4 8" id="KW-0521">NADP</keyword>
<dbReference type="Pfam" id="PF01488">
    <property type="entry name" value="Shikimate_DH"/>
    <property type="match status" value="1"/>
</dbReference>
<dbReference type="PANTHER" id="PTHR21089:SF1">
    <property type="entry name" value="BIFUNCTIONAL 3-DEHYDROQUINATE DEHYDRATASE_SHIKIMATE DEHYDROGENASE, CHLOROPLASTIC"/>
    <property type="match status" value="1"/>
</dbReference>
<dbReference type="CDD" id="cd01065">
    <property type="entry name" value="NAD_bind_Shikimate_DH"/>
    <property type="match status" value="1"/>
</dbReference>
<evidence type="ECO:0000256" key="5">
    <source>
        <dbReference type="ARBA" id="ARBA00023002"/>
    </source>
</evidence>
<dbReference type="Pfam" id="PF08501">
    <property type="entry name" value="Shikimate_dh_N"/>
    <property type="match status" value="1"/>
</dbReference>
<feature type="binding site" evidence="8">
    <location>
        <position position="65"/>
    </location>
    <ligand>
        <name>shikimate</name>
        <dbReference type="ChEBI" id="CHEBI:36208"/>
    </ligand>
</feature>
<evidence type="ECO:0000256" key="3">
    <source>
        <dbReference type="ARBA" id="ARBA00022605"/>
    </source>
</evidence>
<proteinExistence type="inferred from homology"/>
<dbReference type="Gene3D" id="3.40.50.10860">
    <property type="entry name" value="Leucine Dehydrogenase, chain A, domain 1"/>
    <property type="match status" value="1"/>
</dbReference>
<feature type="binding site" evidence="8">
    <location>
        <begin position="157"/>
        <end position="162"/>
    </location>
    <ligand>
        <name>NADP(+)</name>
        <dbReference type="ChEBI" id="CHEBI:58349"/>
    </ligand>
</feature>
<feature type="domain" description="Quinate/shikimate 5-dehydrogenase/glutamyl-tRNA reductase" evidence="9">
    <location>
        <begin position="122"/>
        <end position="191"/>
    </location>
</feature>
<dbReference type="GO" id="GO:0050661">
    <property type="term" value="F:NADP binding"/>
    <property type="evidence" value="ECO:0007669"/>
    <property type="project" value="InterPro"/>
</dbReference>
<evidence type="ECO:0000256" key="2">
    <source>
        <dbReference type="ARBA" id="ARBA00012962"/>
    </source>
</evidence>
<evidence type="ECO:0000313" key="12">
    <source>
        <dbReference type="EMBL" id="BCO10312.1"/>
    </source>
</evidence>
<reference evidence="12" key="1">
    <citation type="submission" date="2020-12" db="EMBL/GenBank/DDBJ databases">
        <title>Desulfobium dissulfuricans gen. nov., sp. nov., a novel mesophilic, sulfate-reducing bacterium isolated from a deep-sea hydrothermal vent.</title>
        <authorList>
            <person name="Hashimoto Y."/>
            <person name="Tame A."/>
            <person name="Sawayama S."/>
            <person name="Miyazaki J."/>
            <person name="Takai K."/>
            <person name="Nakagawa S."/>
        </authorList>
    </citation>
    <scope>NUCLEOTIDE SEQUENCE</scope>
    <source>
        <strain evidence="12">GF1</strain>
    </source>
</reference>
<evidence type="ECO:0000256" key="4">
    <source>
        <dbReference type="ARBA" id="ARBA00022857"/>
    </source>
</evidence>
<evidence type="ECO:0000256" key="8">
    <source>
        <dbReference type="HAMAP-Rule" id="MF_00222"/>
    </source>
</evidence>
<protein>
    <recommendedName>
        <fullName evidence="2 8">Shikimate dehydrogenase (NADP(+))</fullName>
        <shortName evidence="8">SDH</shortName>
        <ecNumber evidence="2 8">1.1.1.25</ecNumber>
    </recommendedName>
</protein>
<evidence type="ECO:0000259" key="9">
    <source>
        <dbReference type="Pfam" id="PF01488"/>
    </source>
</evidence>
<feature type="binding site" evidence="8">
    <location>
        <position position="111"/>
    </location>
    <ligand>
        <name>shikimate</name>
        <dbReference type="ChEBI" id="CHEBI:36208"/>
    </ligand>
</feature>
<feature type="domain" description="Shikimate dehydrogenase substrate binding N-terminal" evidence="10">
    <location>
        <begin position="12"/>
        <end position="92"/>
    </location>
</feature>
<dbReference type="InterPro" id="IPR046346">
    <property type="entry name" value="Aminoacid_DH-like_N_sf"/>
</dbReference>
<evidence type="ECO:0000313" key="13">
    <source>
        <dbReference type="Proteomes" id="UP001063350"/>
    </source>
</evidence>
<dbReference type="Proteomes" id="UP001063350">
    <property type="component" value="Chromosome"/>
</dbReference>
<dbReference type="GO" id="GO:0009073">
    <property type="term" value="P:aromatic amino acid family biosynthetic process"/>
    <property type="evidence" value="ECO:0007669"/>
    <property type="project" value="UniProtKB-KW"/>
</dbReference>
<dbReference type="SUPFAM" id="SSF53223">
    <property type="entry name" value="Aminoacid dehydrogenase-like, N-terminal domain"/>
    <property type="match status" value="1"/>
</dbReference>
<evidence type="ECO:0000256" key="6">
    <source>
        <dbReference type="ARBA" id="ARBA00023141"/>
    </source>
</evidence>
<keyword evidence="6 8" id="KW-0057">Aromatic amino acid biosynthesis</keyword>
<feature type="binding site" evidence="8">
    <location>
        <begin position="134"/>
        <end position="138"/>
    </location>
    <ligand>
        <name>NADP(+)</name>
        <dbReference type="ChEBI" id="CHEBI:58349"/>
    </ligand>
</feature>
<keyword evidence="3 8" id="KW-0028">Amino-acid biosynthesis</keyword>
<comment type="subunit">
    <text evidence="8">Homodimer.</text>
</comment>
<dbReference type="InterPro" id="IPR006151">
    <property type="entry name" value="Shikm_DH/Glu-tRNA_Rdtase"/>
</dbReference>
<dbReference type="GO" id="GO:0009423">
    <property type="term" value="P:chorismate biosynthetic process"/>
    <property type="evidence" value="ECO:0007669"/>
    <property type="project" value="UniProtKB-UniRule"/>
</dbReference>
<dbReference type="PANTHER" id="PTHR21089">
    <property type="entry name" value="SHIKIMATE DEHYDROGENASE"/>
    <property type="match status" value="1"/>
</dbReference>
<evidence type="ECO:0000256" key="7">
    <source>
        <dbReference type="ARBA" id="ARBA00049442"/>
    </source>
</evidence>
<keyword evidence="5 8" id="KW-0560">Oxidoreductase</keyword>
<feature type="domain" description="SDH C-terminal" evidence="11">
    <location>
        <begin position="242"/>
        <end position="272"/>
    </location>
</feature>
<evidence type="ECO:0000259" key="10">
    <source>
        <dbReference type="Pfam" id="PF08501"/>
    </source>
</evidence>
<dbReference type="Pfam" id="PF18317">
    <property type="entry name" value="SDH_C"/>
    <property type="match status" value="1"/>
</dbReference>
<dbReference type="EC" id="1.1.1.25" evidence="2 8"/>
<dbReference type="NCBIfam" id="TIGR00507">
    <property type="entry name" value="aroE"/>
    <property type="match status" value="1"/>
</dbReference>
<dbReference type="NCBIfam" id="NF001319">
    <property type="entry name" value="PRK00258.3-3"/>
    <property type="match status" value="1"/>
</dbReference>
<sequence>MQIDGKTLLHGIIGNPVRHSLSPAMHNAAFAALEMNRVYVPMEVADPREGVAALRTLGFIGVSVTVPHKETILAALDEIDPVASRIGAVNTLLLRKKEETEEIIVRGFNTDWVGSNMALAEKMRLAGSKVLVIGAGGAAKAVGFGLREAGAAVIITNRTEQRGRELASWLDASFVPFAEVDAVRADALVNTTSVGMEPDVEAIPLDPGLLGHFKVVMDIVYAPLQTRLLREAAAVGCQTIDGLAMLLYQGAAQFRIWTGIQPPLDVMRRALEEELCLRKKRKHD</sequence>
<organism evidence="12 13">
    <name type="scientific">Desulfolithobacter dissulfuricans</name>
    <dbReference type="NCBI Taxonomy" id="2795293"/>
    <lineage>
        <taxon>Bacteria</taxon>
        <taxon>Pseudomonadati</taxon>
        <taxon>Thermodesulfobacteriota</taxon>
        <taxon>Desulfobulbia</taxon>
        <taxon>Desulfobulbales</taxon>
        <taxon>Desulfobulbaceae</taxon>
        <taxon>Desulfolithobacter</taxon>
    </lineage>
</organism>
<dbReference type="GO" id="GO:0008652">
    <property type="term" value="P:amino acid biosynthetic process"/>
    <property type="evidence" value="ECO:0007669"/>
    <property type="project" value="UniProtKB-KW"/>
</dbReference>
<comment type="pathway">
    <text evidence="1 8">Metabolic intermediate biosynthesis; chorismate biosynthesis; chorismate from D-erythrose 4-phosphate and phosphoenolpyruvate: step 4/7.</text>
</comment>
<dbReference type="GO" id="GO:0019632">
    <property type="term" value="P:shikimate metabolic process"/>
    <property type="evidence" value="ECO:0007669"/>
    <property type="project" value="InterPro"/>
</dbReference>
<evidence type="ECO:0000256" key="1">
    <source>
        <dbReference type="ARBA" id="ARBA00004871"/>
    </source>
</evidence>
<comment type="function">
    <text evidence="8">Involved in the biosynthesis of the chorismate, which leads to the biosynthesis of aromatic amino acids. Catalyzes the reversible NADPH linked reduction of 3-dehydroshikimate (DHSA) to yield shikimate (SA).</text>
</comment>
<dbReference type="InterPro" id="IPR022893">
    <property type="entry name" value="Shikimate_DH_fam"/>
</dbReference>
<name>A0A915U6L2_9BACT</name>
<dbReference type="AlphaFoldDB" id="A0A915U6L2"/>
<feature type="binding site" evidence="8">
    <location>
        <position position="221"/>
    </location>
    <ligand>
        <name>shikimate</name>
        <dbReference type="ChEBI" id="CHEBI:36208"/>
    </ligand>
</feature>
<feature type="binding site" evidence="8">
    <location>
        <position position="242"/>
    </location>
    <ligand>
        <name>NADP(+)</name>
        <dbReference type="ChEBI" id="CHEBI:58349"/>
    </ligand>
</feature>
<dbReference type="KEGG" id="ddu:GF1_26880"/>
<accession>A0A915U6L2</accession>
<feature type="binding site" evidence="8">
    <location>
        <position position="219"/>
    </location>
    <ligand>
        <name>NADP(+)</name>
        <dbReference type="ChEBI" id="CHEBI:58349"/>
    </ligand>
</feature>
<feature type="binding site" evidence="8">
    <location>
        <begin position="20"/>
        <end position="22"/>
    </location>
    <ligand>
        <name>shikimate</name>
        <dbReference type="ChEBI" id="CHEBI:36208"/>
    </ligand>
</feature>
<dbReference type="Gene3D" id="3.40.50.720">
    <property type="entry name" value="NAD(P)-binding Rossmann-like Domain"/>
    <property type="match status" value="1"/>
</dbReference>
<dbReference type="GO" id="GO:0004764">
    <property type="term" value="F:shikimate 3-dehydrogenase (NADP+) activity"/>
    <property type="evidence" value="ECO:0007669"/>
    <property type="project" value="UniProtKB-UniRule"/>
</dbReference>
<dbReference type="RefSeq" id="WP_267927049.1">
    <property type="nucleotide sequence ID" value="NZ_AP024233.1"/>
</dbReference>
<feature type="binding site" evidence="8">
    <location>
        <position position="90"/>
    </location>
    <ligand>
        <name>shikimate</name>
        <dbReference type="ChEBI" id="CHEBI:36208"/>
    </ligand>
</feature>
<dbReference type="InterPro" id="IPR011342">
    <property type="entry name" value="Shikimate_DH"/>
</dbReference>
<keyword evidence="13" id="KW-1185">Reference proteome</keyword>
<dbReference type="HAMAP" id="MF_00222">
    <property type="entry name" value="Shikimate_DH_AroE"/>
    <property type="match status" value="1"/>
</dbReference>
<evidence type="ECO:0000259" key="11">
    <source>
        <dbReference type="Pfam" id="PF18317"/>
    </source>
</evidence>
<gene>
    <name evidence="8 12" type="primary">aroE</name>
    <name evidence="12" type="ORF">GF1_26880</name>
</gene>
<dbReference type="InterPro" id="IPR036291">
    <property type="entry name" value="NAD(P)-bd_dom_sf"/>
</dbReference>
<comment type="catalytic activity">
    <reaction evidence="7 8">
        <text>shikimate + NADP(+) = 3-dehydroshikimate + NADPH + H(+)</text>
        <dbReference type="Rhea" id="RHEA:17737"/>
        <dbReference type="ChEBI" id="CHEBI:15378"/>
        <dbReference type="ChEBI" id="CHEBI:16630"/>
        <dbReference type="ChEBI" id="CHEBI:36208"/>
        <dbReference type="ChEBI" id="CHEBI:57783"/>
        <dbReference type="ChEBI" id="CHEBI:58349"/>
        <dbReference type="EC" id="1.1.1.25"/>
    </reaction>
</comment>
<dbReference type="InterPro" id="IPR041121">
    <property type="entry name" value="SDH_C"/>
</dbReference>
<comment type="similarity">
    <text evidence="8">Belongs to the shikimate dehydrogenase family.</text>
</comment>
<feature type="binding site" evidence="8">
    <location>
        <position position="249"/>
    </location>
    <ligand>
        <name>shikimate</name>
        <dbReference type="ChEBI" id="CHEBI:36208"/>
    </ligand>
</feature>
<comment type="caution">
    <text evidence="8">Lacks conserved residue(s) required for the propagation of feature annotation.</text>
</comment>
<dbReference type="SUPFAM" id="SSF51735">
    <property type="entry name" value="NAD(P)-binding Rossmann-fold domains"/>
    <property type="match status" value="1"/>
</dbReference>